<dbReference type="GO" id="GO:0005839">
    <property type="term" value="C:proteasome core complex"/>
    <property type="evidence" value="ECO:0007669"/>
    <property type="project" value="InterPro"/>
</dbReference>
<dbReference type="InterPro" id="IPR022281">
    <property type="entry name" value="ATP-dep_Prtase_HsIV_su"/>
</dbReference>
<comment type="function">
    <text evidence="14">Protease subunit of a proteasome-like degradation complex believed to be a general protein degrading machinery.</text>
</comment>
<dbReference type="HAMAP" id="MF_00248">
    <property type="entry name" value="HslV"/>
    <property type="match status" value="1"/>
</dbReference>
<name>A0A1I6C0R5_9GAMM</name>
<dbReference type="GO" id="GO:0051603">
    <property type="term" value="P:proteolysis involved in protein catabolic process"/>
    <property type="evidence" value="ECO:0007669"/>
    <property type="project" value="InterPro"/>
</dbReference>
<protein>
    <recommendedName>
        <fullName evidence="13 14">ATP-dependent protease subunit HslV</fullName>
        <ecNumber evidence="12 14">3.4.25.2</ecNumber>
    </recommendedName>
</protein>
<dbReference type="SUPFAM" id="SSF56235">
    <property type="entry name" value="N-terminal nucleophile aminohydrolases (Ntn hydrolases)"/>
    <property type="match status" value="1"/>
</dbReference>
<keyword evidence="5 14" id="KW-0645">Protease</keyword>
<keyword evidence="9 14" id="KW-0915">Sodium</keyword>
<reference evidence="15 16" key="1">
    <citation type="submission" date="2016-10" db="EMBL/GenBank/DDBJ databases">
        <authorList>
            <person name="de Groot N.N."/>
        </authorList>
    </citation>
    <scope>NUCLEOTIDE SEQUENCE [LARGE SCALE GENOMIC DNA]</scope>
    <source>
        <strain evidence="15 16">JCM 18415</strain>
    </source>
</reference>
<sequence length="211" mass="23089">MLDLPLEFVPQRPQIRLKDSASVVLHFLNSQQELRVTTIVSVRRHGKVVIGGDGQVSLGNTVMKGNARKVRRLYHDKVIAGFAGGTADAFTLFEHFEAQLEKHQGHLVRAAVEMAKEWRTDRTLRRLEALLAVANKDASLIITGNGDVLEPEEGLIAIGSGGPYAQSAARALLRHTDLSAREIVESSLGIAGEICIYTNQNQTIEELDADT</sequence>
<dbReference type="GO" id="GO:0009376">
    <property type="term" value="C:HslUV protease complex"/>
    <property type="evidence" value="ECO:0007669"/>
    <property type="project" value="UniProtKB-UniRule"/>
</dbReference>
<dbReference type="InterPro" id="IPR029055">
    <property type="entry name" value="Ntn_hydrolases_N"/>
</dbReference>
<dbReference type="EC" id="3.4.25.2" evidence="12 14"/>
<keyword evidence="7 14" id="KW-0479">Metal-binding</keyword>
<evidence type="ECO:0000256" key="8">
    <source>
        <dbReference type="ARBA" id="ARBA00022801"/>
    </source>
</evidence>
<feature type="binding site" evidence="14">
    <location>
        <position position="195"/>
    </location>
    <ligand>
        <name>Na(+)</name>
        <dbReference type="ChEBI" id="CHEBI:29101"/>
    </ligand>
</feature>
<keyword evidence="6 14" id="KW-0888">Threonine protease</keyword>
<keyword evidence="4 14" id="KW-0021">Allosteric enzyme</keyword>
<evidence type="ECO:0000256" key="14">
    <source>
        <dbReference type="HAMAP-Rule" id="MF_00248"/>
    </source>
</evidence>
<evidence type="ECO:0000256" key="12">
    <source>
        <dbReference type="ARBA" id="ARBA00066335"/>
    </source>
</evidence>
<evidence type="ECO:0000256" key="5">
    <source>
        <dbReference type="ARBA" id="ARBA00022670"/>
    </source>
</evidence>
<evidence type="ECO:0000256" key="13">
    <source>
        <dbReference type="ARBA" id="ARBA00074399"/>
    </source>
</evidence>
<dbReference type="AlphaFoldDB" id="A0A1I6C0R5"/>
<evidence type="ECO:0000256" key="6">
    <source>
        <dbReference type="ARBA" id="ARBA00022698"/>
    </source>
</evidence>
<evidence type="ECO:0000313" key="16">
    <source>
        <dbReference type="Proteomes" id="UP000242815"/>
    </source>
</evidence>
<evidence type="ECO:0000256" key="4">
    <source>
        <dbReference type="ARBA" id="ARBA00022533"/>
    </source>
</evidence>
<comment type="subunit">
    <text evidence="11 14">A double ring-shaped homohexamer of HslV is capped on each side by a ring-shaped HslU homohexamer. The assembly of the HslU/HslV complex is dependent on binding of ATP.</text>
</comment>
<feature type="active site" evidence="14">
    <location>
        <position position="37"/>
    </location>
</feature>
<evidence type="ECO:0000256" key="3">
    <source>
        <dbReference type="ARBA" id="ARBA00022490"/>
    </source>
</evidence>
<evidence type="ECO:0000313" key="15">
    <source>
        <dbReference type="EMBL" id="SFQ86737.1"/>
    </source>
</evidence>
<dbReference type="EMBL" id="FOYD01000010">
    <property type="protein sequence ID" value="SFQ86737.1"/>
    <property type="molecule type" value="Genomic_DNA"/>
</dbReference>
<feature type="binding site" evidence="14">
    <location>
        <position position="192"/>
    </location>
    <ligand>
        <name>Na(+)</name>
        <dbReference type="ChEBI" id="CHEBI:29101"/>
    </ligand>
</feature>
<keyword evidence="3 14" id="KW-0963">Cytoplasm</keyword>
<comment type="activity regulation">
    <text evidence="14">Allosterically activated by HslU binding.</text>
</comment>
<dbReference type="Gene3D" id="3.60.20.10">
    <property type="entry name" value="Glutamine Phosphoribosylpyrophosphate, subunit 1, domain 1"/>
    <property type="match status" value="1"/>
</dbReference>
<dbReference type="PANTHER" id="PTHR32194:SF0">
    <property type="entry name" value="ATP-DEPENDENT PROTEASE SUBUNIT HSLV"/>
    <property type="match status" value="1"/>
</dbReference>
<proteinExistence type="inferred from homology"/>
<comment type="similarity">
    <text evidence="2 14">Belongs to the peptidase T1B family. HslV subfamily.</text>
</comment>
<evidence type="ECO:0000256" key="7">
    <source>
        <dbReference type="ARBA" id="ARBA00022723"/>
    </source>
</evidence>
<dbReference type="GO" id="GO:0004298">
    <property type="term" value="F:threonine-type endopeptidase activity"/>
    <property type="evidence" value="ECO:0007669"/>
    <property type="project" value="UniProtKB-KW"/>
</dbReference>
<dbReference type="InterPro" id="IPR001353">
    <property type="entry name" value="Proteasome_sua/b"/>
</dbReference>
<evidence type="ECO:0000256" key="11">
    <source>
        <dbReference type="ARBA" id="ARBA00064434"/>
    </source>
</evidence>
<dbReference type="PROSITE" id="PS51476">
    <property type="entry name" value="PROTEASOME_BETA_2"/>
    <property type="match status" value="1"/>
</dbReference>
<dbReference type="PIRSF" id="PIRSF039093">
    <property type="entry name" value="HslV"/>
    <property type="match status" value="1"/>
</dbReference>
<gene>
    <name evidence="14" type="primary">hslV</name>
    <name evidence="15" type="ORF">SAMN05216578_1107</name>
</gene>
<comment type="catalytic activity">
    <reaction evidence="10 14">
        <text>ATP-dependent cleavage of peptide bonds with broad specificity.</text>
        <dbReference type="EC" id="3.4.25.2"/>
    </reaction>
</comment>
<dbReference type="Proteomes" id="UP000242815">
    <property type="component" value="Unassembled WGS sequence"/>
</dbReference>
<dbReference type="GO" id="GO:0046872">
    <property type="term" value="F:metal ion binding"/>
    <property type="evidence" value="ECO:0007669"/>
    <property type="project" value="UniProtKB-KW"/>
</dbReference>
<dbReference type="NCBIfam" id="TIGR03692">
    <property type="entry name" value="ATP_dep_HslV"/>
    <property type="match status" value="1"/>
</dbReference>
<organism evidence="15 16">
    <name type="scientific">Halopseudomonas formosensis</name>
    <dbReference type="NCBI Taxonomy" id="1002526"/>
    <lineage>
        <taxon>Bacteria</taxon>
        <taxon>Pseudomonadati</taxon>
        <taxon>Pseudomonadota</taxon>
        <taxon>Gammaproteobacteria</taxon>
        <taxon>Pseudomonadales</taxon>
        <taxon>Pseudomonadaceae</taxon>
        <taxon>Halopseudomonas</taxon>
    </lineage>
</organism>
<dbReference type="NCBIfam" id="NF003964">
    <property type="entry name" value="PRK05456.1"/>
    <property type="match status" value="1"/>
</dbReference>
<evidence type="ECO:0000256" key="2">
    <source>
        <dbReference type="ARBA" id="ARBA00006053"/>
    </source>
</evidence>
<keyword evidence="8 14" id="KW-0378">Hydrolase</keyword>
<feature type="binding site" evidence="14">
    <location>
        <position position="198"/>
    </location>
    <ligand>
        <name>Na(+)</name>
        <dbReference type="ChEBI" id="CHEBI:29101"/>
    </ligand>
</feature>
<dbReference type="FunFam" id="3.60.20.10:FF:000002">
    <property type="entry name" value="ATP-dependent protease subunit HslV"/>
    <property type="match status" value="1"/>
</dbReference>
<evidence type="ECO:0000256" key="9">
    <source>
        <dbReference type="ARBA" id="ARBA00023053"/>
    </source>
</evidence>
<evidence type="ECO:0000256" key="10">
    <source>
        <dbReference type="ARBA" id="ARBA00052385"/>
    </source>
</evidence>
<dbReference type="PANTHER" id="PTHR32194">
    <property type="entry name" value="METALLOPROTEASE TLDD"/>
    <property type="match status" value="1"/>
</dbReference>
<evidence type="ECO:0000256" key="1">
    <source>
        <dbReference type="ARBA" id="ARBA00004496"/>
    </source>
</evidence>
<accession>A0A1I6C0R5</accession>
<dbReference type="InterPro" id="IPR023333">
    <property type="entry name" value="Proteasome_suB-type"/>
</dbReference>
<dbReference type="STRING" id="1002526.SAMN05216578_1107"/>
<dbReference type="CDD" id="cd01913">
    <property type="entry name" value="protease_HslV"/>
    <property type="match status" value="1"/>
</dbReference>
<dbReference type="Pfam" id="PF00227">
    <property type="entry name" value="Proteasome"/>
    <property type="match status" value="1"/>
</dbReference>
<comment type="subcellular location">
    <subcellularLocation>
        <location evidence="1 14">Cytoplasm</location>
    </subcellularLocation>
</comment>